<dbReference type="AlphaFoldDB" id="A0A1I7E6U4"/>
<evidence type="ECO:0000256" key="1">
    <source>
        <dbReference type="ARBA" id="ARBA00003159"/>
    </source>
</evidence>
<keyword evidence="5 11" id="KW-0813">Transport</keyword>
<dbReference type="EMBL" id="LR215729">
    <property type="protein sequence ID" value="VEV97229.1"/>
    <property type="molecule type" value="Genomic_DNA"/>
</dbReference>
<evidence type="ECO:0000313" key="13">
    <source>
        <dbReference type="EMBL" id="VEV97229.1"/>
    </source>
</evidence>
<evidence type="ECO:0000256" key="2">
    <source>
        <dbReference type="ARBA" id="ARBA00004429"/>
    </source>
</evidence>
<feature type="transmembrane region" description="Helical" evidence="11">
    <location>
        <begin position="7"/>
        <end position="28"/>
    </location>
</feature>
<dbReference type="Gene3D" id="1.10.3720.10">
    <property type="entry name" value="MetI-like"/>
    <property type="match status" value="1"/>
</dbReference>
<evidence type="ECO:0000256" key="11">
    <source>
        <dbReference type="RuleBase" id="RU363032"/>
    </source>
</evidence>
<keyword evidence="8" id="KW-0029">Amino-acid transport</keyword>
<dbReference type="PROSITE" id="PS50928">
    <property type="entry name" value="ABC_TM1"/>
    <property type="match status" value="1"/>
</dbReference>
<dbReference type="GO" id="GO:0043190">
    <property type="term" value="C:ATP-binding cassette (ABC) transporter complex"/>
    <property type="evidence" value="ECO:0007669"/>
    <property type="project" value="InterPro"/>
</dbReference>
<proteinExistence type="inferred from homology"/>
<evidence type="ECO:0000256" key="9">
    <source>
        <dbReference type="ARBA" id="ARBA00022989"/>
    </source>
</evidence>
<dbReference type="InterPro" id="IPR035906">
    <property type="entry name" value="MetI-like_sf"/>
</dbReference>
<feature type="transmembrane region" description="Helical" evidence="11">
    <location>
        <begin position="285"/>
        <end position="305"/>
    </location>
</feature>
<sequence length="315" mass="34358">MLTSPRRWLWHGLSVLIIAGLMGSLYIASKQINYSWQWGRVLPYIVNTAPLDLRASGNGTVSQVTESAITVTLDDGGKNQVFKDYDQAVAVQGDLVFEGDVIARTTQWRAGPLLNGLWVTLKISLISLFFATLLGLAAGLMRVSSNPACQNLSFIYIGLIRGTPLLVQIFIMYFFVGTMLNLDRFSAGVMALSIFTGAYIAEIVRSGIQSISPGQMEAARSLGMTYTKAMTHVILPQAFKRTLPPMAGQLINLIKDSSLVSVIAITDLTKAGREAISGNFATFEVWITVAGLYLILTTLLSWIIGRIEKRLSASD</sequence>
<dbReference type="SUPFAM" id="SSF161098">
    <property type="entry name" value="MetI-like"/>
    <property type="match status" value="1"/>
</dbReference>
<keyword evidence="6" id="KW-1003">Cell membrane</keyword>
<accession>A0A1I7E6U4</accession>
<dbReference type="CDD" id="cd06261">
    <property type="entry name" value="TM_PBP2"/>
    <property type="match status" value="1"/>
</dbReference>
<gene>
    <name evidence="13" type="ORF">PMYSY11_2183</name>
</gene>
<evidence type="ECO:0000256" key="7">
    <source>
        <dbReference type="ARBA" id="ARBA00022692"/>
    </source>
</evidence>
<reference evidence="13" key="1">
    <citation type="submission" date="2019-02" db="EMBL/GenBank/DDBJ databases">
        <authorList>
            <consortium name="Genoscope - CEA"/>
            <person name="William W."/>
        </authorList>
    </citation>
    <scope>NUCLEOTIDE SEQUENCE [LARGE SCALE GENOMIC DNA]</scope>
    <source>
        <strain evidence="13">YSy11</strain>
    </source>
</reference>
<dbReference type="FunFam" id="1.10.3720.10:FF:000033">
    <property type="entry name" value="Polar amino acid ABC transporter permease"/>
    <property type="match status" value="1"/>
</dbReference>
<protein>
    <recommendedName>
        <fullName evidence="4">Putative glutamine transport system permease protein GlnP</fullName>
    </recommendedName>
</protein>
<comment type="similarity">
    <text evidence="3">Belongs to the binding-protein-dependent transport system permease family. HisMQ subfamily.</text>
</comment>
<keyword evidence="7 11" id="KW-0812">Transmembrane</keyword>
<dbReference type="PANTHER" id="PTHR30614:SF20">
    <property type="entry name" value="GLUTAMINE TRANSPORT SYSTEM PERMEASE PROTEIN GLNP"/>
    <property type="match status" value="1"/>
</dbReference>
<dbReference type="STRING" id="437900.GCA_001940335_03311"/>
<dbReference type="Pfam" id="PF00528">
    <property type="entry name" value="BPD_transp_1"/>
    <property type="match status" value="1"/>
</dbReference>
<feature type="transmembrane region" description="Helical" evidence="11">
    <location>
        <begin position="153"/>
        <end position="176"/>
    </location>
</feature>
<evidence type="ECO:0000259" key="12">
    <source>
        <dbReference type="PROSITE" id="PS50928"/>
    </source>
</evidence>
<dbReference type="InterPro" id="IPR043429">
    <property type="entry name" value="ArtM/GltK/GlnP/TcyL/YhdX-like"/>
</dbReference>
<organism evidence="13">
    <name type="scientific">Pseudomonas marincola</name>
    <dbReference type="NCBI Taxonomy" id="437900"/>
    <lineage>
        <taxon>Bacteria</taxon>
        <taxon>Pseudomonadati</taxon>
        <taxon>Pseudomonadota</taxon>
        <taxon>Gammaproteobacteria</taxon>
        <taxon>Pseudomonadales</taxon>
        <taxon>Pseudomonadaceae</taxon>
        <taxon>Pseudomonas</taxon>
    </lineage>
</organism>
<dbReference type="GO" id="GO:0006865">
    <property type="term" value="P:amino acid transport"/>
    <property type="evidence" value="ECO:0007669"/>
    <property type="project" value="UniProtKB-KW"/>
</dbReference>
<name>A0A1I7E6U4_9PSED</name>
<evidence type="ECO:0000256" key="10">
    <source>
        <dbReference type="ARBA" id="ARBA00023136"/>
    </source>
</evidence>
<keyword evidence="10 11" id="KW-0472">Membrane</keyword>
<evidence type="ECO:0000256" key="3">
    <source>
        <dbReference type="ARBA" id="ARBA00010072"/>
    </source>
</evidence>
<dbReference type="PANTHER" id="PTHR30614">
    <property type="entry name" value="MEMBRANE COMPONENT OF AMINO ACID ABC TRANSPORTER"/>
    <property type="match status" value="1"/>
</dbReference>
<dbReference type="NCBIfam" id="TIGR01726">
    <property type="entry name" value="HEQRo_perm_3TM"/>
    <property type="match status" value="1"/>
</dbReference>
<comment type="function">
    <text evidence="1">Part of the binding-protein-dependent transport system for glutamine; probably responsible for the translocation of the substrate across the membrane.</text>
</comment>
<dbReference type="InterPro" id="IPR000515">
    <property type="entry name" value="MetI-like"/>
</dbReference>
<evidence type="ECO:0000256" key="6">
    <source>
        <dbReference type="ARBA" id="ARBA00022475"/>
    </source>
</evidence>
<evidence type="ECO:0000256" key="5">
    <source>
        <dbReference type="ARBA" id="ARBA00022448"/>
    </source>
</evidence>
<comment type="subcellular location">
    <subcellularLocation>
        <location evidence="2">Cell inner membrane</location>
        <topology evidence="2">Multi-pass membrane protein</topology>
    </subcellularLocation>
    <subcellularLocation>
        <location evidence="11">Cell membrane</location>
        <topology evidence="11">Multi-pass membrane protein</topology>
    </subcellularLocation>
</comment>
<evidence type="ECO:0000256" key="8">
    <source>
        <dbReference type="ARBA" id="ARBA00022970"/>
    </source>
</evidence>
<evidence type="ECO:0000256" key="4">
    <source>
        <dbReference type="ARBA" id="ARBA00016506"/>
    </source>
</evidence>
<dbReference type="GO" id="GO:0022857">
    <property type="term" value="F:transmembrane transporter activity"/>
    <property type="evidence" value="ECO:0007669"/>
    <property type="project" value="InterPro"/>
</dbReference>
<dbReference type="InterPro" id="IPR010065">
    <property type="entry name" value="AA_ABC_transptr_permease_3TM"/>
</dbReference>
<feature type="domain" description="ABC transmembrane type-1" evidence="12">
    <location>
        <begin position="117"/>
        <end position="304"/>
    </location>
</feature>
<feature type="transmembrane region" description="Helical" evidence="11">
    <location>
        <begin position="117"/>
        <end position="141"/>
    </location>
</feature>
<keyword evidence="9 11" id="KW-1133">Transmembrane helix</keyword>